<reference evidence="1" key="1">
    <citation type="book" date="2014" name="THE 24TH EUROPEAN CONGRESS OF CLINICAL MICROBIOLOGY AND INFECTIOUS DISEASES" publisher="ECCMID 2014" city="Barcelona, Spain">
        <title>Identification of resistance genes in three multidrug-resistant Bacteroides fragilis isolates by whole genome sequencing.</title>
        <editorList>
            <person name="Unknown"/>
            <person name="A."/>
        </editorList>
        <authorList>
            <person name="Sydenham T.V."/>
            <person name="Hasman H."/>
            <person name="Wang M."/>
            <person name="Soki J."/>
            <person name="Nagy E."/>
            <person name="Justesen U.S."/>
        </authorList>
    </citation>
    <scope>NUCLEOTIDE SEQUENCE</scope>
    <source>
        <strain evidence="1">DCMOUH0018B</strain>
    </source>
</reference>
<protein>
    <submittedName>
        <fullName evidence="1">Uncharacterized protein</fullName>
    </submittedName>
</protein>
<dbReference type="Proteomes" id="UP001075704">
    <property type="component" value="Unassembled WGS sequence"/>
</dbReference>
<dbReference type="PATRIC" id="fig|817.53.peg.2513"/>
<evidence type="ECO:0000313" key="2">
    <source>
        <dbReference type="EMBL" id="MCZ2653486.1"/>
    </source>
</evidence>
<proteinExistence type="predicted"/>
<sequence length="182" mass="21578">MSKLYKLVENRGLHYKEMWFDNQRGVIVIHSGKVGYIGKSEEIAIKVEDVEKYSERFVSECNQQGYMNLNDDDLYRLVIQYPLKSEFGNKRDAWLKDKVQEYVQNHLGWYGLGHVDGFDIGNKKLNIFCIVVNEEKAVSSIKTCLKTYRLDFTNVRIATKKMNENEYRLKYSYKFIEKFELI</sequence>
<dbReference type="EMBL" id="JMZZ02000147">
    <property type="protein sequence ID" value="KFX74475.1"/>
    <property type="molecule type" value="Genomic_DNA"/>
</dbReference>
<reference evidence="1" key="2">
    <citation type="submission" date="2014-07" db="EMBL/GenBank/DDBJ databases">
        <title>Genetics and epidemiology of antimicrobial resistance in B. fragilis group.</title>
        <authorList>
            <person name="Sydenham T.V."/>
            <person name="Hasman H."/>
            <person name="Kemp M."/>
            <person name="Justesen U.S."/>
        </authorList>
    </citation>
    <scope>NUCLEOTIDE SEQUENCE [LARGE SCALE GENOMIC DNA]</scope>
    <source>
        <strain evidence="1">DCMOUH0018B</strain>
    </source>
</reference>
<accession>A0A0I9S936</accession>
<dbReference type="AlphaFoldDB" id="A0A0I9S936"/>
<reference evidence="2" key="3">
    <citation type="submission" date="2022-12" db="EMBL/GenBank/DDBJ databases">
        <title>Development of a Multilocus Sequence Typing Scheme for Bacteroides fragilis Based on Whole Genome Sequencing Data and Clinical Application.</title>
        <authorList>
            <person name="Nielsen F.D."/>
            <person name="Justesen U.S."/>
        </authorList>
    </citation>
    <scope>NUCLEOTIDE SEQUENCE</scope>
    <source>
        <strain evidence="2">BF_BC_ODE_DK_2015_2</strain>
    </source>
</reference>
<dbReference type="EMBL" id="JAPUAC010000002">
    <property type="protein sequence ID" value="MCZ2653486.1"/>
    <property type="molecule type" value="Genomic_DNA"/>
</dbReference>
<dbReference type="RefSeq" id="WP_044300580.1">
    <property type="nucleotide sequence ID" value="NZ_CAEUHN010000012.1"/>
</dbReference>
<organism evidence="1">
    <name type="scientific">Bacteroides fragilis</name>
    <dbReference type="NCBI Taxonomy" id="817"/>
    <lineage>
        <taxon>Bacteria</taxon>
        <taxon>Pseudomonadati</taxon>
        <taxon>Bacteroidota</taxon>
        <taxon>Bacteroidia</taxon>
        <taxon>Bacteroidales</taxon>
        <taxon>Bacteroidaceae</taxon>
        <taxon>Bacteroides</taxon>
    </lineage>
</organism>
<gene>
    <name evidence="1" type="ORF">EE52_0212175</name>
    <name evidence="2" type="ORF">O1422_04830</name>
</gene>
<evidence type="ECO:0000313" key="1">
    <source>
        <dbReference type="EMBL" id="KFX74475.1"/>
    </source>
</evidence>
<comment type="caution">
    <text evidence="1">The sequence shown here is derived from an EMBL/GenBank/DDBJ whole genome shotgun (WGS) entry which is preliminary data.</text>
</comment>
<name>A0A0I9S936_BACFG</name>